<dbReference type="AlphaFoldDB" id="A0A5C6IZ15"/>
<accession>A0A5C6IZ15</accession>
<dbReference type="Proteomes" id="UP000320481">
    <property type="component" value="Unassembled WGS sequence"/>
</dbReference>
<evidence type="ECO:0000313" key="2">
    <source>
        <dbReference type="Proteomes" id="UP000320481"/>
    </source>
</evidence>
<dbReference type="RefSeq" id="WP_146467987.1">
    <property type="nucleotide sequence ID" value="NZ_VOGW01000173.1"/>
</dbReference>
<protein>
    <submittedName>
        <fullName evidence="1">Uncharacterized protein</fullName>
    </submittedName>
</protein>
<name>A0A5C6IZ15_9ACTN</name>
<evidence type="ECO:0000313" key="1">
    <source>
        <dbReference type="EMBL" id="TWV34369.1"/>
    </source>
</evidence>
<proteinExistence type="predicted"/>
<comment type="caution">
    <text evidence="1">The sequence shown here is derived from an EMBL/GenBank/DDBJ whole genome shotgun (WGS) entry which is preliminary data.</text>
</comment>
<organism evidence="1 2">
    <name type="scientific">Streptomyces misionensis</name>
    <dbReference type="NCBI Taxonomy" id="67331"/>
    <lineage>
        <taxon>Bacteria</taxon>
        <taxon>Bacillati</taxon>
        <taxon>Actinomycetota</taxon>
        <taxon>Actinomycetes</taxon>
        <taxon>Kitasatosporales</taxon>
        <taxon>Streptomycetaceae</taxon>
        <taxon>Streptomyces</taxon>
    </lineage>
</organism>
<gene>
    <name evidence="1" type="ORF">FRZ03_28550</name>
</gene>
<sequence length="84" mass="9281">MEPHAEPDQYALAVATCHYNVADTLPWTGAFDEALREVAVSEKSLAPLAELNPDLYAREMADCAQLRAEIARAAEHGLPQRHRP</sequence>
<dbReference type="EMBL" id="VOGW01000173">
    <property type="protein sequence ID" value="TWV34369.1"/>
    <property type="molecule type" value="Genomic_DNA"/>
</dbReference>
<keyword evidence="2" id="KW-1185">Reference proteome</keyword>
<reference evidence="1" key="1">
    <citation type="journal article" date="2019" name="Microbiol. Resour. Announc.">
        <title>Draft Genomic Sequences of Streptomyces misionensis and Streptomyces albidoflavus, bacteria applied for phytopathogen biocontrol.</title>
        <authorList>
            <person name="Pylro V."/>
            <person name="Dias A."/>
            <person name="Andreote F."/>
            <person name="Varani A."/>
            <person name="Andreote C."/>
            <person name="Bernardo E."/>
            <person name="Martins T."/>
        </authorList>
    </citation>
    <scope>NUCLEOTIDE SEQUENCE [LARGE SCALE GENOMIC DNA]</scope>
    <source>
        <strain evidence="1">66</strain>
    </source>
</reference>